<dbReference type="InterPro" id="IPR051052">
    <property type="entry name" value="Diverse_substrate_MTase"/>
</dbReference>
<dbReference type="GO" id="GO:0008168">
    <property type="term" value="F:methyltransferase activity"/>
    <property type="evidence" value="ECO:0007669"/>
    <property type="project" value="UniProtKB-KW"/>
</dbReference>
<dbReference type="AlphaFoldDB" id="A0A2P6CEM9"/>
<dbReference type="RefSeq" id="WP_105048993.1">
    <property type="nucleotide sequence ID" value="NZ_CP150661.1"/>
</dbReference>
<dbReference type="CDD" id="cd02440">
    <property type="entry name" value="AdoMet_MTases"/>
    <property type="match status" value="1"/>
</dbReference>
<keyword evidence="4" id="KW-1185">Reference proteome</keyword>
<accession>A0A2P6CEM9</accession>
<dbReference type="OrthoDB" id="9789123at2"/>
<dbReference type="PANTHER" id="PTHR44942">
    <property type="entry name" value="METHYLTRANSF_11 DOMAIN-CONTAINING PROTEIN"/>
    <property type="match status" value="1"/>
</dbReference>
<reference evidence="3 4" key="1">
    <citation type="submission" date="2016-12" db="EMBL/GenBank/DDBJ databases">
        <title>Trade-off between light-utilization and light-protection in marine flavobacteria.</title>
        <authorList>
            <person name="Kumagai Y."/>
            <person name="Yoshizawa S."/>
            <person name="Kogure K."/>
            <person name="Iwasaki W."/>
        </authorList>
    </citation>
    <scope>NUCLEOTIDE SEQUENCE [LARGE SCALE GENOMIC DNA]</scope>
    <source>
        <strain evidence="3 4">KCTC 12100</strain>
    </source>
</reference>
<comment type="caution">
    <text evidence="3">The sequence shown here is derived from an EMBL/GenBank/DDBJ whole genome shotgun (WGS) entry which is preliminary data.</text>
</comment>
<keyword evidence="1" id="KW-0489">Methyltransferase</keyword>
<dbReference type="SUPFAM" id="SSF53335">
    <property type="entry name" value="S-adenosyl-L-methionine-dependent methyltransferases"/>
    <property type="match status" value="1"/>
</dbReference>
<keyword evidence="2" id="KW-0808">Transferase</keyword>
<evidence type="ECO:0000313" key="3">
    <source>
        <dbReference type="EMBL" id="PQJ73328.1"/>
    </source>
</evidence>
<proteinExistence type="predicted"/>
<sequence length="292" mass="34097">MKGSMTWEETIKFIRTQPEYKYLVKKAYFEENLALNVERFRKSEEFIETLQLLKKHHPNAKEILDIGSGNGISAIALALEGFNVVTVEPDESDTIGAGAIRKLKAHYNITNLVIHEVFAEEIGFADESFDIVYARQCMHHAYDLEKFVAEASRVVKKDGFFMTIRDHVIFNKKDKEWFLEKHPLHKFYGGENAFKPEEYKNAMEKAGLEVVKELKYYDSIINYFPSSKEDIINMFKVKQSKAILSLDKKIGFLSKFSFIQKMYFRRIGLFKENVYDESRIPGRMYSYIAVKK</sequence>
<dbReference type="EMBL" id="MSCK01000001">
    <property type="protein sequence ID" value="PQJ73328.1"/>
    <property type="molecule type" value="Genomic_DNA"/>
</dbReference>
<dbReference type="Gene3D" id="3.40.50.150">
    <property type="entry name" value="Vaccinia Virus protein VP39"/>
    <property type="match status" value="1"/>
</dbReference>
<organism evidence="3 4">
    <name type="scientific">Polaribacter butkevichii</name>
    <dbReference type="NCBI Taxonomy" id="218490"/>
    <lineage>
        <taxon>Bacteria</taxon>
        <taxon>Pseudomonadati</taxon>
        <taxon>Bacteroidota</taxon>
        <taxon>Flavobacteriia</taxon>
        <taxon>Flavobacteriales</taxon>
        <taxon>Flavobacteriaceae</taxon>
    </lineage>
</organism>
<dbReference type="Pfam" id="PF13489">
    <property type="entry name" value="Methyltransf_23"/>
    <property type="match status" value="1"/>
</dbReference>
<dbReference type="PANTHER" id="PTHR44942:SF4">
    <property type="entry name" value="METHYLTRANSFERASE TYPE 11 DOMAIN-CONTAINING PROTEIN"/>
    <property type="match status" value="1"/>
</dbReference>
<dbReference type="Proteomes" id="UP000247345">
    <property type="component" value="Unassembled WGS sequence"/>
</dbReference>
<gene>
    <name evidence="3" type="ORF">BTO14_08660</name>
</gene>
<evidence type="ECO:0000256" key="1">
    <source>
        <dbReference type="ARBA" id="ARBA00022603"/>
    </source>
</evidence>
<evidence type="ECO:0000256" key="2">
    <source>
        <dbReference type="ARBA" id="ARBA00022679"/>
    </source>
</evidence>
<evidence type="ECO:0000313" key="4">
    <source>
        <dbReference type="Proteomes" id="UP000247345"/>
    </source>
</evidence>
<protein>
    <submittedName>
        <fullName evidence="3">Uncharacterized protein</fullName>
    </submittedName>
</protein>
<name>A0A2P6CEM9_9FLAO</name>
<dbReference type="InterPro" id="IPR029063">
    <property type="entry name" value="SAM-dependent_MTases_sf"/>
</dbReference>
<dbReference type="GO" id="GO:0032259">
    <property type="term" value="P:methylation"/>
    <property type="evidence" value="ECO:0007669"/>
    <property type="project" value="UniProtKB-KW"/>
</dbReference>